<dbReference type="RefSeq" id="XP_013074804.2">
    <property type="nucleotide sequence ID" value="XM_013219350.2"/>
</dbReference>
<keyword evidence="5 9" id="KW-1133">Transmembrane helix</keyword>
<evidence type="ECO:0000256" key="3">
    <source>
        <dbReference type="ARBA" id="ARBA00022679"/>
    </source>
</evidence>
<dbReference type="OrthoDB" id="2019940at2759"/>
<evidence type="ECO:0000256" key="9">
    <source>
        <dbReference type="RuleBase" id="RU364020"/>
    </source>
</evidence>
<evidence type="ECO:0000256" key="8">
    <source>
        <dbReference type="ARBA" id="ARBA00023180"/>
    </source>
</evidence>
<accession>A0A2C9KFV3</accession>
<organism evidence="10 11">
    <name type="scientific">Biomphalaria glabrata</name>
    <name type="common">Bloodfluke planorb</name>
    <name type="synonym">Freshwater snail</name>
    <dbReference type="NCBI Taxonomy" id="6526"/>
    <lineage>
        <taxon>Eukaryota</taxon>
        <taxon>Metazoa</taxon>
        <taxon>Spiralia</taxon>
        <taxon>Lophotrochozoa</taxon>
        <taxon>Mollusca</taxon>
        <taxon>Gastropoda</taxon>
        <taxon>Heterobranchia</taxon>
        <taxon>Euthyneura</taxon>
        <taxon>Panpulmonata</taxon>
        <taxon>Hygrophila</taxon>
        <taxon>Lymnaeoidea</taxon>
        <taxon>Planorbidae</taxon>
        <taxon>Biomphalaria</taxon>
    </lineage>
</organism>
<dbReference type="Proteomes" id="UP000076420">
    <property type="component" value="Unassembled WGS sequence"/>
</dbReference>
<evidence type="ECO:0000256" key="5">
    <source>
        <dbReference type="ARBA" id="ARBA00022989"/>
    </source>
</evidence>
<keyword evidence="8 9" id="KW-0325">Glycoprotein</keyword>
<evidence type="ECO:0000256" key="2">
    <source>
        <dbReference type="ARBA" id="ARBA00006339"/>
    </source>
</evidence>
<evidence type="ECO:0000256" key="6">
    <source>
        <dbReference type="ARBA" id="ARBA00023034"/>
    </source>
</evidence>
<protein>
    <recommendedName>
        <fullName evidence="9">Carbohydrate sulfotransferase</fullName>
        <ecNumber evidence="9">2.8.2.-</ecNumber>
    </recommendedName>
</protein>
<dbReference type="AlphaFoldDB" id="A0A2C9KFV3"/>
<keyword evidence="3 9" id="KW-0808">Transferase</keyword>
<keyword evidence="7 9" id="KW-0472">Membrane</keyword>
<dbReference type="GO" id="GO:0000139">
    <property type="term" value="C:Golgi membrane"/>
    <property type="evidence" value="ECO:0007669"/>
    <property type="project" value="UniProtKB-SubCell"/>
</dbReference>
<evidence type="ECO:0000256" key="1">
    <source>
        <dbReference type="ARBA" id="ARBA00004323"/>
    </source>
</evidence>
<dbReference type="KEGG" id="bgt:106061277"/>
<dbReference type="Pfam" id="PF03567">
    <property type="entry name" value="Sulfotransfer_2"/>
    <property type="match status" value="1"/>
</dbReference>
<dbReference type="VEuPathDB" id="VectorBase:BGLB019034"/>
<dbReference type="EnsemblMetazoa" id="BGLB019034-RB">
    <property type="protein sequence ID" value="BGLB019034-PB"/>
    <property type="gene ID" value="BGLB019034"/>
</dbReference>
<dbReference type="PANTHER" id="PTHR12137:SF54">
    <property type="entry name" value="CARBOHYDRATE SULFOTRANSFERASE"/>
    <property type="match status" value="1"/>
</dbReference>
<comment type="subcellular location">
    <subcellularLocation>
        <location evidence="1 9">Golgi apparatus membrane</location>
        <topology evidence="1 9">Single-pass type II membrane protein</topology>
    </subcellularLocation>
</comment>
<keyword evidence="4 9" id="KW-0812">Transmembrane</keyword>
<gene>
    <name evidence="10" type="primary">106061277</name>
</gene>
<evidence type="ECO:0000313" key="10">
    <source>
        <dbReference type="EnsemblMetazoa" id="BGLB019034-PB"/>
    </source>
</evidence>
<dbReference type="GO" id="GO:0008146">
    <property type="term" value="F:sulfotransferase activity"/>
    <property type="evidence" value="ECO:0007669"/>
    <property type="project" value="InterPro"/>
</dbReference>
<keyword evidence="9" id="KW-0735">Signal-anchor</keyword>
<evidence type="ECO:0000256" key="7">
    <source>
        <dbReference type="ARBA" id="ARBA00023136"/>
    </source>
</evidence>
<feature type="transmembrane region" description="Helical" evidence="9">
    <location>
        <begin position="20"/>
        <end position="44"/>
    </location>
</feature>
<proteinExistence type="inferred from homology"/>
<evidence type="ECO:0000313" key="11">
    <source>
        <dbReference type="Proteomes" id="UP000076420"/>
    </source>
</evidence>
<comment type="similarity">
    <text evidence="2 9">Belongs to the sulfotransferase 2 family.</text>
</comment>
<dbReference type="PANTHER" id="PTHR12137">
    <property type="entry name" value="CARBOHYDRATE SULFOTRANSFERASE"/>
    <property type="match status" value="1"/>
</dbReference>
<dbReference type="InterPro" id="IPR005331">
    <property type="entry name" value="Sulfotransferase"/>
</dbReference>
<dbReference type="EC" id="2.8.2.-" evidence="9"/>
<dbReference type="VEuPathDB" id="VectorBase:BGLAX_035975"/>
<keyword evidence="6 9" id="KW-0333">Golgi apparatus</keyword>
<evidence type="ECO:0000256" key="4">
    <source>
        <dbReference type="ARBA" id="ARBA00022692"/>
    </source>
</evidence>
<reference evidence="10" key="1">
    <citation type="submission" date="2020-05" db="UniProtKB">
        <authorList>
            <consortium name="EnsemblMetazoa"/>
        </authorList>
    </citation>
    <scope>IDENTIFICATION</scope>
    <source>
        <strain evidence="10">BB02</strain>
    </source>
</reference>
<dbReference type="EnsemblMetazoa" id="BGLB019034-RA">
    <property type="protein sequence ID" value="BGLB019034-PA"/>
    <property type="gene ID" value="BGLB019034"/>
</dbReference>
<name>A0A2C9KFV3_BIOGL</name>
<keyword evidence="9" id="KW-0119">Carbohydrate metabolism</keyword>
<dbReference type="GO" id="GO:0016051">
    <property type="term" value="P:carbohydrate biosynthetic process"/>
    <property type="evidence" value="ECO:0007669"/>
    <property type="project" value="InterPro"/>
</dbReference>
<dbReference type="InterPro" id="IPR018011">
    <property type="entry name" value="Carb_sulfotrans_8-10"/>
</dbReference>
<sequence>MRLLQRANGATASTIMRIPIRLLIAIPTVIGALAPILLLLTNYWPSTRHHTDSRLLVTSFSDGNRVGLQTGDADVKVTSAPVSPEWWRNHLKINCRKLGYNGNRNFSKTLLQNIIVDDRHKAMYCLIPKVASTTWRRIFLLLSGYASVENITSILPNEIYDKSNKYLKRLSVYTKEEIDYRVDNYFKFVFVREPYERLLSAFRNKFLVNTNSSSYFKGRFGKKIIKNYRFEPESDPDGNGVKFSEFVDYLLDKKRKIAMNEHWETFYKMCAPCKIKYDFVGKMESMLSDTDFVLSQISPEIKFHLPSRTELRYSHNKTSDFMKDFYRQLSRHSIFKLYQMYRNDFLLFNYSIPLEILNILSENSTHSLEKIISKNEIIDYV</sequence>
<dbReference type="STRING" id="6526.A0A2C9KFV3"/>
<dbReference type="RefSeq" id="XP_013074805.2">
    <property type="nucleotide sequence ID" value="XM_013219351.2"/>
</dbReference>